<dbReference type="InterPro" id="IPR001296">
    <property type="entry name" value="Glyco_trans_1"/>
</dbReference>
<evidence type="ECO:0000313" key="3">
    <source>
        <dbReference type="EMBL" id="PQO39515.1"/>
    </source>
</evidence>
<dbReference type="Pfam" id="PF00534">
    <property type="entry name" value="Glycos_transf_1"/>
    <property type="match status" value="1"/>
</dbReference>
<dbReference type="Proteomes" id="UP000238322">
    <property type="component" value="Unassembled WGS sequence"/>
</dbReference>
<evidence type="ECO:0008006" key="5">
    <source>
        <dbReference type="Google" id="ProtNLM"/>
    </source>
</evidence>
<feature type="domain" description="Glycosyl transferase family 1" evidence="1">
    <location>
        <begin position="207"/>
        <end position="375"/>
    </location>
</feature>
<gene>
    <name evidence="3" type="ORF">C5Y83_01865</name>
</gene>
<evidence type="ECO:0000259" key="1">
    <source>
        <dbReference type="Pfam" id="PF00534"/>
    </source>
</evidence>
<name>A0A2S8G4Z3_9BACT</name>
<dbReference type="GO" id="GO:0016757">
    <property type="term" value="F:glycosyltransferase activity"/>
    <property type="evidence" value="ECO:0007669"/>
    <property type="project" value="InterPro"/>
</dbReference>
<reference evidence="3 4" key="1">
    <citation type="submission" date="2018-02" db="EMBL/GenBank/DDBJ databases">
        <title>Comparative genomes isolates from brazilian mangrove.</title>
        <authorList>
            <person name="Araujo J.E."/>
            <person name="Taketani R.G."/>
            <person name="Silva M.C.P."/>
            <person name="Loureco M.V."/>
            <person name="Andreote F.D."/>
        </authorList>
    </citation>
    <scope>NUCLEOTIDE SEQUENCE [LARGE SCALE GENOMIC DNA]</scope>
    <source>
        <strain evidence="3 4">Hex-1 MGV</strain>
    </source>
</reference>
<dbReference type="InterPro" id="IPR028098">
    <property type="entry name" value="Glyco_trans_4-like_N"/>
</dbReference>
<dbReference type="PANTHER" id="PTHR12526">
    <property type="entry name" value="GLYCOSYLTRANSFERASE"/>
    <property type="match status" value="1"/>
</dbReference>
<feature type="domain" description="Glycosyltransferase subfamily 4-like N-terminal" evidence="2">
    <location>
        <begin position="54"/>
        <end position="195"/>
    </location>
</feature>
<sequence length="429" mass="48042">MLGPPGRFILPQFGDFVKKALRNSPLACNVASQRLLKIRYLFMKILQIISGFGVNGAIIQCLRLAVALAQRGHDVTLVGREDSWIQEQVEGTGVRFKPSRLKRWPLHDLREMARFIDAEQIDIVHTHNTSAQIFGLMLKTLTKIPVVATAHHTKMHAYWALKDYVIANSDHTRHMELTWNRVRKRNVETVRALIDHAPIPANSQQLRDAWRQENGFTSDDKLIGIVGDVCPRKNHLLLLKALPEVLRKVPDAKVAVVGNRCPIYIKQVRSQVIRMGLRAEFRFLNFQDDIPSVMRAIDLLVACPTQEAFGLTPPEAMAAGKPVVATKVGGLVESVAHDVNGLLVPSNNAPALSQAIIEVLSDDHLATQYGQAGQARFREMFDNTRNVIRHEEIYSEVIRRVMKREVATAKVGSVLPTSPILSRKITTVT</sequence>
<organism evidence="3 4">
    <name type="scientific">Blastopirellula marina</name>
    <dbReference type="NCBI Taxonomy" id="124"/>
    <lineage>
        <taxon>Bacteria</taxon>
        <taxon>Pseudomonadati</taxon>
        <taxon>Planctomycetota</taxon>
        <taxon>Planctomycetia</taxon>
        <taxon>Pirellulales</taxon>
        <taxon>Pirellulaceae</taxon>
        <taxon>Blastopirellula</taxon>
    </lineage>
</organism>
<dbReference type="PANTHER" id="PTHR12526:SF635">
    <property type="entry name" value="GLYCOSYL TRANSFERASE GROUP 1"/>
    <property type="match status" value="1"/>
</dbReference>
<evidence type="ECO:0000313" key="4">
    <source>
        <dbReference type="Proteomes" id="UP000238322"/>
    </source>
</evidence>
<protein>
    <recommendedName>
        <fullName evidence="5">Glycosyltransferase family 1 protein</fullName>
    </recommendedName>
</protein>
<dbReference type="EMBL" id="PUHY01000004">
    <property type="protein sequence ID" value="PQO39515.1"/>
    <property type="molecule type" value="Genomic_DNA"/>
</dbReference>
<comment type="caution">
    <text evidence="3">The sequence shown here is derived from an EMBL/GenBank/DDBJ whole genome shotgun (WGS) entry which is preliminary data.</text>
</comment>
<dbReference type="Gene3D" id="3.40.50.2000">
    <property type="entry name" value="Glycogen Phosphorylase B"/>
    <property type="match status" value="2"/>
</dbReference>
<dbReference type="SUPFAM" id="SSF53756">
    <property type="entry name" value="UDP-Glycosyltransferase/glycogen phosphorylase"/>
    <property type="match status" value="1"/>
</dbReference>
<dbReference type="Pfam" id="PF13439">
    <property type="entry name" value="Glyco_transf_4"/>
    <property type="match status" value="1"/>
</dbReference>
<accession>A0A2S8G4Z3</accession>
<evidence type="ECO:0000259" key="2">
    <source>
        <dbReference type="Pfam" id="PF13439"/>
    </source>
</evidence>
<proteinExistence type="predicted"/>
<dbReference type="AlphaFoldDB" id="A0A2S8G4Z3"/>
<dbReference type="CDD" id="cd03801">
    <property type="entry name" value="GT4_PimA-like"/>
    <property type="match status" value="1"/>
</dbReference>